<evidence type="ECO:0000313" key="1">
    <source>
        <dbReference type="EMBL" id="CAI0626158.1"/>
    </source>
</evidence>
<reference evidence="1" key="1">
    <citation type="submission" date="2022-08" db="EMBL/GenBank/DDBJ databases">
        <authorList>
            <person name="Gutierrez-Valencia J."/>
        </authorList>
    </citation>
    <scope>NUCLEOTIDE SEQUENCE</scope>
</reference>
<evidence type="ECO:0000313" key="2">
    <source>
        <dbReference type="Proteomes" id="UP001154282"/>
    </source>
</evidence>
<comment type="caution">
    <text evidence="1">The sequence shown here is derived from an EMBL/GenBank/DDBJ whole genome shotgun (WGS) entry which is preliminary data.</text>
</comment>
<name>A0AAV0S2P3_9ROSI</name>
<organism evidence="1 2">
    <name type="scientific">Linum tenue</name>
    <dbReference type="NCBI Taxonomy" id="586396"/>
    <lineage>
        <taxon>Eukaryota</taxon>
        <taxon>Viridiplantae</taxon>
        <taxon>Streptophyta</taxon>
        <taxon>Embryophyta</taxon>
        <taxon>Tracheophyta</taxon>
        <taxon>Spermatophyta</taxon>
        <taxon>Magnoliopsida</taxon>
        <taxon>eudicotyledons</taxon>
        <taxon>Gunneridae</taxon>
        <taxon>Pentapetalae</taxon>
        <taxon>rosids</taxon>
        <taxon>fabids</taxon>
        <taxon>Malpighiales</taxon>
        <taxon>Linaceae</taxon>
        <taxon>Linum</taxon>
    </lineage>
</organism>
<accession>A0AAV0S2P3</accession>
<dbReference type="AlphaFoldDB" id="A0AAV0S2P3"/>
<proteinExistence type="predicted"/>
<dbReference type="EMBL" id="CAMGYJ010000011">
    <property type="protein sequence ID" value="CAI0626158.1"/>
    <property type="molecule type" value="Genomic_DNA"/>
</dbReference>
<gene>
    <name evidence="1" type="ORF">LITE_LOCUS50737</name>
</gene>
<dbReference type="Proteomes" id="UP001154282">
    <property type="component" value="Unassembled WGS sequence"/>
</dbReference>
<sequence>MHLLLPYLSLPSYSKSTTLPPLPCSTMRETPLDHTSNKRRQWCHNLDEVMIINDAKKEANTISPSLSPQLLIVLYEKVYSRKKVSNILFLQQQEMKVYICGRKSCFSLFSLLTNDWFSRA</sequence>
<protein>
    <submittedName>
        <fullName evidence="1">Uncharacterized protein</fullName>
    </submittedName>
</protein>
<keyword evidence="2" id="KW-1185">Reference proteome</keyword>